<dbReference type="PROSITE" id="PS50005">
    <property type="entry name" value="TPR"/>
    <property type="match status" value="1"/>
</dbReference>
<dbReference type="EMBL" id="JACHGI010000015">
    <property type="protein sequence ID" value="MBB6469339.1"/>
    <property type="molecule type" value="Genomic_DNA"/>
</dbReference>
<reference evidence="3 4" key="1">
    <citation type="submission" date="2020-08" db="EMBL/GenBank/DDBJ databases">
        <title>Genomic Encyclopedia of Type Strains, Phase IV (KMG-IV): sequencing the most valuable type-strain genomes for metagenomic binning, comparative biology and taxonomic classification.</title>
        <authorList>
            <person name="Goeker M."/>
        </authorList>
    </citation>
    <scope>NUCLEOTIDE SEQUENCE [LARGE SCALE GENOMIC DNA]</scope>
    <source>
        <strain evidence="3 4">DSM 17454</strain>
    </source>
</reference>
<dbReference type="Proteomes" id="UP000532373">
    <property type="component" value="Unassembled WGS sequence"/>
</dbReference>
<proteinExistence type="predicted"/>
<evidence type="ECO:0000313" key="4">
    <source>
        <dbReference type="Proteomes" id="UP000532373"/>
    </source>
</evidence>
<gene>
    <name evidence="3" type="ORF">HNQ96_005228</name>
</gene>
<dbReference type="AlphaFoldDB" id="A0A8E1WKK5"/>
<dbReference type="SMART" id="SM00028">
    <property type="entry name" value="TPR"/>
    <property type="match status" value="3"/>
</dbReference>
<keyword evidence="2" id="KW-0732">Signal</keyword>
<evidence type="ECO:0000313" key="3">
    <source>
        <dbReference type="EMBL" id="MBB6469339.1"/>
    </source>
</evidence>
<protein>
    <submittedName>
        <fullName evidence="3">Tetratricopeptide (TPR) repeat protein</fullName>
    </submittedName>
</protein>
<evidence type="ECO:0000256" key="2">
    <source>
        <dbReference type="SAM" id="SignalP"/>
    </source>
</evidence>
<organism evidence="3 4">
    <name type="scientific">Aminobacter carboxidus</name>
    <dbReference type="NCBI Taxonomy" id="376165"/>
    <lineage>
        <taxon>Bacteria</taxon>
        <taxon>Pseudomonadati</taxon>
        <taxon>Pseudomonadota</taxon>
        <taxon>Alphaproteobacteria</taxon>
        <taxon>Hyphomicrobiales</taxon>
        <taxon>Phyllobacteriaceae</taxon>
        <taxon>Aminobacter</taxon>
    </lineage>
</organism>
<name>A0A8E1WKK5_9HYPH</name>
<dbReference type="InterPro" id="IPR011990">
    <property type="entry name" value="TPR-like_helical_dom_sf"/>
</dbReference>
<dbReference type="Gene3D" id="1.25.40.10">
    <property type="entry name" value="Tetratricopeptide repeat domain"/>
    <property type="match status" value="1"/>
</dbReference>
<sequence>MRSVFAFFVLTIAATPLPLQAFAQTSGDPIIAKADTQLDSLFSDLKRERNEKAAERLANRIWEAWYRSGSASVDLMMLWAQQALQAKKFDVALDFLDQVVTLQPQYAEGWNRRATVHFMMGNFRKSMTDIERTLELEPRHFGALSGMAQIMANTNHNELALQAWQRVLVIYPMLRNAQNEVSRLSEELAGEGI</sequence>
<dbReference type="RefSeq" id="WP_184772627.1">
    <property type="nucleotide sequence ID" value="NZ_JACHGI010000015.1"/>
</dbReference>
<dbReference type="InterPro" id="IPR019734">
    <property type="entry name" value="TPR_rpt"/>
</dbReference>
<feature type="signal peptide" evidence="2">
    <location>
        <begin position="1"/>
        <end position="23"/>
    </location>
</feature>
<evidence type="ECO:0000256" key="1">
    <source>
        <dbReference type="PROSITE-ProRule" id="PRU00339"/>
    </source>
</evidence>
<feature type="chain" id="PRO_5034992952" evidence="2">
    <location>
        <begin position="24"/>
        <end position="193"/>
    </location>
</feature>
<feature type="repeat" description="TPR" evidence="1">
    <location>
        <begin position="107"/>
        <end position="140"/>
    </location>
</feature>
<comment type="caution">
    <text evidence="3">The sequence shown here is derived from an EMBL/GenBank/DDBJ whole genome shotgun (WGS) entry which is preliminary data.</text>
</comment>
<keyword evidence="1" id="KW-0802">TPR repeat</keyword>
<accession>A0A8E1WKK5</accession>
<dbReference type="SUPFAM" id="SSF48452">
    <property type="entry name" value="TPR-like"/>
    <property type="match status" value="1"/>
</dbReference>